<dbReference type="Proteomes" id="UP000051677">
    <property type="component" value="Unassembled WGS sequence"/>
</dbReference>
<evidence type="ECO:0000313" key="3">
    <source>
        <dbReference type="EMBL" id="KQH79204.1"/>
    </source>
</evidence>
<name>A0A0Q2XD96_MYCGO</name>
<sequence>MSPATDTAITVAAFVVSAPLVIFFGLPFGVFTAGVAMDQQQARPGRIDTLQRAAALAVPAFFLFGIYLTAVVLATRASGPTFFYPLIAVPLGFAVWYATLVGLSEWAQHTRMAGRSVENPQAGLRRAFAATTIDNAEQAVTAVIEYLGKAGIDHPTTALVAERLGTGWLVHAPAAVDPSPAATPRHAPVDTATFVVGSNGRIQQLASSAPPSAARRGSAEVESELDRENPVRKSGEE</sequence>
<feature type="compositionally biased region" description="Low complexity" evidence="1">
    <location>
        <begin position="206"/>
        <end position="216"/>
    </location>
</feature>
<gene>
    <name evidence="3" type="ORF">AO501_14120</name>
</gene>
<proteinExistence type="predicted"/>
<feature type="transmembrane region" description="Helical" evidence="2">
    <location>
        <begin position="54"/>
        <end position="76"/>
    </location>
</feature>
<organism evidence="3 4">
    <name type="scientific">Mycobacterium gordonae</name>
    <dbReference type="NCBI Taxonomy" id="1778"/>
    <lineage>
        <taxon>Bacteria</taxon>
        <taxon>Bacillati</taxon>
        <taxon>Actinomycetota</taxon>
        <taxon>Actinomycetes</taxon>
        <taxon>Mycobacteriales</taxon>
        <taxon>Mycobacteriaceae</taxon>
        <taxon>Mycobacterium</taxon>
    </lineage>
</organism>
<comment type="caution">
    <text evidence="3">The sequence shown here is derived from an EMBL/GenBank/DDBJ whole genome shotgun (WGS) entry which is preliminary data.</text>
</comment>
<dbReference type="EMBL" id="LKTM01000112">
    <property type="protein sequence ID" value="KQH79204.1"/>
    <property type="molecule type" value="Genomic_DNA"/>
</dbReference>
<keyword evidence="2" id="KW-0472">Membrane</keyword>
<evidence type="ECO:0000256" key="2">
    <source>
        <dbReference type="SAM" id="Phobius"/>
    </source>
</evidence>
<accession>A0A0Q2XD96</accession>
<dbReference type="AlphaFoldDB" id="A0A0Q2XD96"/>
<feature type="transmembrane region" description="Helical" evidence="2">
    <location>
        <begin position="12"/>
        <end position="33"/>
    </location>
</feature>
<keyword evidence="2" id="KW-0812">Transmembrane</keyword>
<dbReference type="STRING" id="1778.A9W97_01750"/>
<dbReference type="RefSeq" id="WP_055577756.1">
    <property type="nucleotide sequence ID" value="NZ_LKTM01000112.1"/>
</dbReference>
<feature type="region of interest" description="Disordered" evidence="1">
    <location>
        <begin position="204"/>
        <end position="237"/>
    </location>
</feature>
<keyword evidence="2" id="KW-1133">Transmembrane helix</keyword>
<feature type="compositionally biased region" description="Basic and acidic residues" evidence="1">
    <location>
        <begin position="224"/>
        <end position="237"/>
    </location>
</feature>
<dbReference type="OrthoDB" id="4505613at2"/>
<evidence type="ECO:0000256" key="1">
    <source>
        <dbReference type="SAM" id="MobiDB-lite"/>
    </source>
</evidence>
<protein>
    <submittedName>
        <fullName evidence="3">Uncharacterized protein</fullName>
    </submittedName>
</protein>
<feature type="transmembrane region" description="Helical" evidence="2">
    <location>
        <begin position="82"/>
        <end position="103"/>
    </location>
</feature>
<evidence type="ECO:0000313" key="4">
    <source>
        <dbReference type="Proteomes" id="UP000051677"/>
    </source>
</evidence>
<reference evidence="3 4" key="1">
    <citation type="submission" date="2015-10" db="EMBL/GenBank/DDBJ databases">
        <title>Mycobacterium gordonae draft genome assembly.</title>
        <authorList>
            <person name="Ustinova V."/>
            <person name="Smirnova T."/>
            <person name="Blagodatskikh K."/>
            <person name="Varlamov D."/>
            <person name="Larionova E."/>
            <person name="Chernousova L."/>
        </authorList>
    </citation>
    <scope>NUCLEOTIDE SEQUENCE [LARGE SCALE GENOMIC DNA]</scope>
    <source>
        <strain evidence="3 4">CTRI 14-8773</strain>
    </source>
</reference>